<accession>A0ACC0NLM1</accession>
<sequence>MFVAEMSSDSFQLHPKFFARDHWDPILCVGPNFAFVAQLPRDYGCRELLVLFWNDNGVYCICDAKD</sequence>
<reference evidence="1" key="1">
    <citation type="submission" date="2022-02" db="EMBL/GenBank/DDBJ databases">
        <title>Plant Genome Project.</title>
        <authorList>
            <person name="Zhang R.-G."/>
        </authorList>
    </citation>
    <scope>NUCLEOTIDE SEQUENCE</scope>
    <source>
        <strain evidence="1">AT1</strain>
    </source>
</reference>
<evidence type="ECO:0000313" key="2">
    <source>
        <dbReference type="Proteomes" id="UP001062846"/>
    </source>
</evidence>
<proteinExistence type="predicted"/>
<organism evidence="1 2">
    <name type="scientific">Rhododendron molle</name>
    <name type="common">Chinese azalea</name>
    <name type="synonym">Azalea mollis</name>
    <dbReference type="NCBI Taxonomy" id="49168"/>
    <lineage>
        <taxon>Eukaryota</taxon>
        <taxon>Viridiplantae</taxon>
        <taxon>Streptophyta</taxon>
        <taxon>Embryophyta</taxon>
        <taxon>Tracheophyta</taxon>
        <taxon>Spermatophyta</taxon>
        <taxon>Magnoliopsida</taxon>
        <taxon>eudicotyledons</taxon>
        <taxon>Gunneridae</taxon>
        <taxon>Pentapetalae</taxon>
        <taxon>asterids</taxon>
        <taxon>Ericales</taxon>
        <taxon>Ericaceae</taxon>
        <taxon>Ericoideae</taxon>
        <taxon>Rhodoreae</taxon>
        <taxon>Rhododendron</taxon>
    </lineage>
</organism>
<name>A0ACC0NLM1_RHOML</name>
<keyword evidence="2" id="KW-1185">Reference proteome</keyword>
<evidence type="ECO:0000313" key="1">
    <source>
        <dbReference type="EMBL" id="KAI8554272.1"/>
    </source>
</evidence>
<dbReference type="Proteomes" id="UP001062846">
    <property type="component" value="Chromosome 5"/>
</dbReference>
<protein>
    <submittedName>
        <fullName evidence="1">Uncharacterized protein</fullName>
    </submittedName>
</protein>
<gene>
    <name evidence="1" type="ORF">RHMOL_Rhmol05G0085100</name>
</gene>
<comment type="caution">
    <text evidence="1">The sequence shown here is derived from an EMBL/GenBank/DDBJ whole genome shotgun (WGS) entry which is preliminary data.</text>
</comment>
<dbReference type="EMBL" id="CM046392">
    <property type="protein sequence ID" value="KAI8554272.1"/>
    <property type="molecule type" value="Genomic_DNA"/>
</dbReference>